<reference evidence="1 2" key="1">
    <citation type="submission" date="2018-05" db="EMBL/GenBank/DDBJ databases">
        <title>Lujinxingia marina gen. nov. sp. nov., a new facultative anaerobic member of the class Deltaproteobacteria, and proposal of Lujinxingaceae fam. nov.</title>
        <authorList>
            <person name="Li C.-M."/>
        </authorList>
    </citation>
    <scope>NUCLEOTIDE SEQUENCE [LARGE SCALE GENOMIC DNA]</scope>
    <source>
        <strain evidence="1 2">B210</strain>
    </source>
</reference>
<gene>
    <name evidence="1" type="ORF">DL240_10220</name>
</gene>
<dbReference type="AlphaFoldDB" id="A0A328C4N5"/>
<proteinExistence type="predicted"/>
<keyword evidence="2" id="KW-1185">Reference proteome</keyword>
<accession>A0A328C4N5</accession>
<dbReference type="Proteomes" id="UP000249169">
    <property type="component" value="Unassembled WGS sequence"/>
</dbReference>
<name>A0A328C4N5_9DELT</name>
<comment type="caution">
    <text evidence="1">The sequence shown here is derived from an EMBL/GenBank/DDBJ whole genome shotgun (WGS) entry which is preliminary data.</text>
</comment>
<dbReference type="EMBL" id="QHKO01000004">
    <property type="protein sequence ID" value="RAL22219.1"/>
    <property type="molecule type" value="Genomic_DNA"/>
</dbReference>
<protein>
    <recommendedName>
        <fullName evidence="3">Dickkopf N-terminal cysteine-rich domain-containing protein</fullName>
    </recommendedName>
</protein>
<sequence length="106" mass="11526">MALMVSLTFLSSCGNFGGDIVGGECRDDIDCDPGSTCKRGDDYPYGMCVRACDRHEDCPMNTACVDRSGGICLPTCMDRYDCREGYVCDDQRNRSGGGRSYVCMGD</sequence>
<evidence type="ECO:0000313" key="1">
    <source>
        <dbReference type="EMBL" id="RAL22219.1"/>
    </source>
</evidence>
<organism evidence="1 2">
    <name type="scientific">Lujinxingia litoralis</name>
    <dbReference type="NCBI Taxonomy" id="2211119"/>
    <lineage>
        <taxon>Bacteria</taxon>
        <taxon>Deltaproteobacteria</taxon>
        <taxon>Bradymonadales</taxon>
        <taxon>Lujinxingiaceae</taxon>
        <taxon>Lujinxingia</taxon>
    </lineage>
</organism>
<evidence type="ECO:0000313" key="2">
    <source>
        <dbReference type="Proteomes" id="UP000249169"/>
    </source>
</evidence>
<evidence type="ECO:0008006" key="3">
    <source>
        <dbReference type="Google" id="ProtNLM"/>
    </source>
</evidence>